<sequence>MLSGLSSLLMYPMGGLCHCISGFTTFGKGISGRLTMGRYFSNFIDFMTDDVFLRVS</sequence>
<evidence type="ECO:0000313" key="1">
    <source>
        <dbReference type="EMBL" id="EJW99526.1"/>
    </source>
</evidence>
<proteinExistence type="predicted"/>
<name>J9FX19_9ZZZZ</name>
<protein>
    <submittedName>
        <fullName evidence="1">Uncharacterized protein</fullName>
    </submittedName>
</protein>
<comment type="caution">
    <text evidence="1">The sequence shown here is derived from an EMBL/GenBank/DDBJ whole genome shotgun (WGS) entry which is preliminary data.</text>
</comment>
<dbReference type="AlphaFoldDB" id="J9FX19"/>
<accession>J9FX19</accession>
<reference evidence="1" key="1">
    <citation type="journal article" date="2012" name="PLoS ONE">
        <title>Gene sets for utilization of primary and secondary nutrition supplies in the distal gut of endangered iberian lynx.</title>
        <authorList>
            <person name="Alcaide M."/>
            <person name="Messina E."/>
            <person name="Richter M."/>
            <person name="Bargiela R."/>
            <person name="Peplies J."/>
            <person name="Huws S.A."/>
            <person name="Newbold C.J."/>
            <person name="Golyshin P.N."/>
            <person name="Simon M.A."/>
            <person name="Lopez G."/>
            <person name="Yakimov M.M."/>
            <person name="Ferrer M."/>
        </authorList>
    </citation>
    <scope>NUCLEOTIDE SEQUENCE</scope>
</reference>
<dbReference type="EMBL" id="AMCI01003759">
    <property type="protein sequence ID" value="EJW99526.1"/>
    <property type="molecule type" value="Genomic_DNA"/>
</dbReference>
<organism evidence="1">
    <name type="scientific">gut metagenome</name>
    <dbReference type="NCBI Taxonomy" id="749906"/>
    <lineage>
        <taxon>unclassified sequences</taxon>
        <taxon>metagenomes</taxon>
        <taxon>organismal metagenomes</taxon>
    </lineage>
</organism>
<gene>
    <name evidence="1" type="ORF">EVA_12367</name>
</gene>